<dbReference type="PANTHER" id="PTHR45677">
    <property type="entry name" value="GLUTAMATE DECARBOXYLASE-RELATED"/>
    <property type="match status" value="1"/>
</dbReference>
<reference evidence="8 9" key="1">
    <citation type="submission" date="2017-02" db="EMBL/GenBank/DDBJ databases">
        <authorList>
            <person name="Peterson S.W."/>
        </authorList>
    </citation>
    <scope>NUCLEOTIDE SEQUENCE [LARGE SCALE GENOMIC DNA]</scope>
    <source>
        <strain evidence="8 9">ATCC BAA-908</strain>
    </source>
</reference>
<dbReference type="SUPFAM" id="SSF53383">
    <property type="entry name" value="PLP-dependent transferases"/>
    <property type="match status" value="1"/>
</dbReference>
<dbReference type="OrthoDB" id="9803665at2"/>
<comment type="cofactor">
    <cofactor evidence="1 6 7">
        <name>pyridoxal 5'-phosphate</name>
        <dbReference type="ChEBI" id="CHEBI:597326"/>
    </cofactor>
</comment>
<name>A0A1T4MNR1_TREPO</name>
<dbReference type="PRINTS" id="PR00800">
    <property type="entry name" value="YHDCRBOXLASE"/>
</dbReference>
<accession>A0A1T4MNR1</accession>
<dbReference type="Pfam" id="PF00282">
    <property type="entry name" value="Pyridoxal_deC"/>
    <property type="match status" value="1"/>
</dbReference>
<evidence type="ECO:0000256" key="7">
    <source>
        <dbReference type="RuleBase" id="RU000382"/>
    </source>
</evidence>
<evidence type="ECO:0000313" key="9">
    <source>
        <dbReference type="Proteomes" id="UP000190423"/>
    </source>
</evidence>
<dbReference type="InterPro" id="IPR002129">
    <property type="entry name" value="PyrdxlP-dep_de-COase"/>
</dbReference>
<evidence type="ECO:0000313" key="8">
    <source>
        <dbReference type="EMBL" id="SJZ68358.1"/>
    </source>
</evidence>
<dbReference type="EMBL" id="FUWG01000016">
    <property type="protein sequence ID" value="SJZ68358.1"/>
    <property type="molecule type" value="Genomic_DNA"/>
</dbReference>
<comment type="similarity">
    <text evidence="2 7">Belongs to the group II decarboxylase family.</text>
</comment>
<dbReference type="InterPro" id="IPR015424">
    <property type="entry name" value="PyrdxlP-dep_Trfase"/>
</dbReference>
<feature type="modified residue" description="N6-(pyridoxal phosphate)lysine" evidence="6">
    <location>
        <position position="308"/>
    </location>
</feature>
<dbReference type="Gene3D" id="3.90.1150.170">
    <property type="match status" value="1"/>
</dbReference>
<keyword evidence="9" id="KW-1185">Reference proteome</keyword>
<evidence type="ECO:0000256" key="5">
    <source>
        <dbReference type="ARBA" id="ARBA00023239"/>
    </source>
</evidence>
<dbReference type="STRING" id="261392.SAMN02745149_02045"/>
<keyword evidence="5 7" id="KW-0456">Lyase</keyword>
<dbReference type="PANTHER" id="PTHR45677:SF8">
    <property type="entry name" value="CYSTEINE SULFINIC ACID DECARBOXYLASE"/>
    <property type="match status" value="1"/>
</dbReference>
<keyword evidence="3" id="KW-0210">Decarboxylase</keyword>
<evidence type="ECO:0000256" key="1">
    <source>
        <dbReference type="ARBA" id="ARBA00001933"/>
    </source>
</evidence>
<evidence type="ECO:0000256" key="4">
    <source>
        <dbReference type="ARBA" id="ARBA00022898"/>
    </source>
</evidence>
<dbReference type="Proteomes" id="UP000190423">
    <property type="component" value="Unassembled WGS sequence"/>
</dbReference>
<proteinExistence type="inferred from homology"/>
<dbReference type="GO" id="GO:0016831">
    <property type="term" value="F:carboxy-lyase activity"/>
    <property type="evidence" value="ECO:0007669"/>
    <property type="project" value="UniProtKB-KW"/>
</dbReference>
<dbReference type="InterPro" id="IPR021115">
    <property type="entry name" value="Pyridoxal-P_BS"/>
</dbReference>
<dbReference type="PROSITE" id="PS00392">
    <property type="entry name" value="DDC_GAD_HDC_YDC"/>
    <property type="match status" value="1"/>
</dbReference>
<keyword evidence="4 6" id="KW-0663">Pyridoxal phosphate</keyword>
<dbReference type="GO" id="GO:0006520">
    <property type="term" value="P:amino acid metabolic process"/>
    <property type="evidence" value="ECO:0007669"/>
    <property type="project" value="InterPro"/>
</dbReference>
<dbReference type="AlphaFoldDB" id="A0A1T4MNR1"/>
<dbReference type="RefSeq" id="WP_078933929.1">
    <property type="nucleotide sequence ID" value="NZ_FUWG01000016.1"/>
</dbReference>
<dbReference type="CDD" id="cd06450">
    <property type="entry name" value="DOPA_deC_like"/>
    <property type="match status" value="1"/>
</dbReference>
<dbReference type="InterPro" id="IPR015421">
    <property type="entry name" value="PyrdxlP-dep_Trfase_major"/>
</dbReference>
<evidence type="ECO:0000256" key="6">
    <source>
        <dbReference type="PIRSR" id="PIRSR602129-50"/>
    </source>
</evidence>
<protein>
    <submittedName>
        <fullName evidence="8">L-2,4-diaminobutyrate decarboxylase</fullName>
    </submittedName>
</protein>
<dbReference type="InterPro" id="IPR010977">
    <property type="entry name" value="Aromatic_deC"/>
</dbReference>
<gene>
    <name evidence="8" type="ORF">SAMN02745149_02045</name>
</gene>
<evidence type="ECO:0000256" key="3">
    <source>
        <dbReference type="ARBA" id="ARBA00022793"/>
    </source>
</evidence>
<dbReference type="GO" id="GO:0019752">
    <property type="term" value="P:carboxylic acid metabolic process"/>
    <property type="evidence" value="ECO:0007669"/>
    <property type="project" value="InterPro"/>
</dbReference>
<evidence type="ECO:0000256" key="2">
    <source>
        <dbReference type="ARBA" id="ARBA00009533"/>
    </source>
</evidence>
<dbReference type="GO" id="GO:0005737">
    <property type="term" value="C:cytoplasm"/>
    <property type="evidence" value="ECO:0007669"/>
    <property type="project" value="TreeGrafter"/>
</dbReference>
<sequence length="483" mass="54248">MQSLFLSNDEKDKKEYIKIIEQTAEAVCDAFDSSSAYSGPEPEELRKDIHLDSILPDNGLGWERVLELTKQKILPNMLRTPSTDYMPHLHGPAVLESLASELIISAYNQSMDSWDQAPVATEIEVEVIRHLCALYNLGQQADGVFTSGGSQSNQTAIILARDWYCSEILKFDVKKYGLPEQFKKLRMYTSEISHFSMEKSAHILGLGYESVVKIPVDSKKRMDTTVLKKRIAQDIAEGNLPFLVVGTVGTTDFGSIDPLFEIAAVCKEHNIWFHADAAYGSGVILSDAYKNRVAGLELCDSITVDFHKMFLLPISCSAVLVKNAADFDALTIHADYLNREEDEEDGYINLVDKSLQTTRRFDALKVWMSFLCRGKDGWSEIITKSMENASYLYTLLKKNQRFSVITEPEITSVVFRFVSGTEKDDDINRAVRRTLLHKHGIVVGQTVADGNVCLKFTLLNPLMTHKKLEQLISVIQAEGEKLI</sequence>
<dbReference type="GO" id="GO:0030170">
    <property type="term" value="F:pyridoxal phosphate binding"/>
    <property type="evidence" value="ECO:0007669"/>
    <property type="project" value="InterPro"/>
</dbReference>
<dbReference type="Gene3D" id="3.40.640.10">
    <property type="entry name" value="Type I PLP-dependent aspartate aminotransferase-like (Major domain)"/>
    <property type="match status" value="1"/>
</dbReference>
<organism evidence="8 9">
    <name type="scientific">Treponema porcinum</name>
    <dbReference type="NCBI Taxonomy" id="261392"/>
    <lineage>
        <taxon>Bacteria</taxon>
        <taxon>Pseudomonadati</taxon>
        <taxon>Spirochaetota</taxon>
        <taxon>Spirochaetia</taxon>
        <taxon>Spirochaetales</taxon>
        <taxon>Treponemataceae</taxon>
        <taxon>Treponema</taxon>
    </lineage>
</organism>
<dbReference type="GeneID" id="78317317"/>